<keyword evidence="4" id="KW-0408">Iron</keyword>
<evidence type="ECO:0000256" key="6">
    <source>
        <dbReference type="ARBA" id="ARBA00023063"/>
    </source>
</evidence>
<feature type="compositionally biased region" description="Gly residues" evidence="7">
    <location>
        <begin position="162"/>
        <end position="173"/>
    </location>
</feature>
<dbReference type="GO" id="GO:0008942">
    <property type="term" value="F:nitrite reductase [NAD(P)H] activity"/>
    <property type="evidence" value="ECO:0007669"/>
    <property type="project" value="InterPro"/>
</dbReference>
<name>A0A1C6R9Z0_9ACTN</name>
<dbReference type="Pfam" id="PF13806">
    <property type="entry name" value="Rieske_2"/>
    <property type="match status" value="1"/>
</dbReference>
<organism evidence="9 10">
    <name type="scientific">Micromonospora inyonensis</name>
    <dbReference type="NCBI Taxonomy" id="47866"/>
    <lineage>
        <taxon>Bacteria</taxon>
        <taxon>Bacillati</taxon>
        <taxon>Actinomycetota</taxon>
        <taxon>Actinomycetes</taxon>
        <taxon>Micromonosporales</taxon>
        <taxon>Micromonosporaceae</taxon>
        <taxon>Micromonospora</taxon>
    </lineage>
</organism>
<evidence type="ECO:0000256" key="5">
    <source>
        <dbReference type="ARBA" id="ARBA00023014"/>
    </source>
</evidence>
<keyword evidence="3" id="KW-0560">Oxidoreductase</keyword>
<dbReference type="PROSITE" id="PS51296">
    <property type="entry name" value="RIESKE"/>
    <property type="match status" value="1"/>
</dbReference>
<dbReference type="NCBIfam" id="TIGR02378">
    <property type="entry name" value="nirD_assim_sml"/>
    <property type="match status" value="1"/>
</dbReference>
<gene>
    <name evidence="9" type="ORF">GA0074694_0500</name>
</gene>
<dbReference type="InterPro" id="IPR017881">
    <property type="entry name" value="NirD"/>
</dbReference>
<dbReference type="InterPro" id="IPR012748">
    <property type="entry name" value="Rieske-like_NirD"/>
</dbReference>
<evidence type="ECO:0000256" key="1">
    <source>
        <dbReference type="ARBA" id="ARBA00022714"/>
    </source>
</evidence>
<dbReference type="GO" id="GO:0046872">
    <property type="term" value="F:metal ion binding"/>
    <property type="evidence" value="ECO:0007669"/>
    <property type="project" value="UniProtKB-KW"/>
</dbReference>
<dbReference type="GO" id="GO:0004497">
    <property type="term" value="F:monooxygenase activity"/>
    <property type="evidence" value="ECO:0007669"/>
    <property type="project" value="UniProtKB-ARBA"/>
</dbReference>
<dbReference type="InterPro" id="IPR017941">
    <property type="entry name" value="Rieske_2Fe-2S"/>
</dbReference>
<keyword evidence="5" id="KW-0411">Iron-sulfur</keyword>
<evidence type="ECO:0000256" key="4">
    <source>
        <dbReference type="ARBA" id="ARBA00023004"/>
    </source>
</evidence>
<dbReference type="GO" id="GO:0051537">
    <property type="term" value="F:2 iron, 2 sulfur cluster binding"/>
    <property type="evidence" value="ECO:0007669"/>
    <property type="project" value="UniProtKB-KW"/>
</dbReference>
<dbReference type="SUPFAM" id="SSF50022">
    <property type="entry name" value="ISP domain"/>
    <property type="match status" value="1"/>
</dbReference>
<dbReference type="CDD" id="cd03529">
    <property type="entry name" value="Rieske_NirD"/>
    <property type="match status" value="1"/>
</dbReference>
<evidence type="ECO:0000313" key="10">
    <source>
        <dbReference type="Proteomes" id="UP000198906"/>
    </source>
</evidence>
<feature type="domain" description="Rieske" evidence="8">
    <location>
        <begin position="17"/>
        <end position="116"/>
    </location>
</feature>
<evidence type="ECO:0000313" key="9">
    <source>
        <dbReference type="EMBL" id="SCL13833.1"/>
    </source>
</evidence>
<evidence type="ECO:0000256" key="2">
    <source>
        <dbReference type="ARBA" id="ARBA00022723"/>
    </source>
</evidence>
<dbReference type="PANTHER" id="PTHR40562">
    <property type="match status" value="1"/>
</dbReference>
<dbReference type="GO" id="GO:0042128">
    <property type="term" value="P:nitrate assimilation"/>
    <property type="evidence" value="ECO:0007669"/>
    <property type="project" value="UniProtKB-KW"/>
</dbReference>
<evidence type="ECO:0000256" key="7">
    <source>
        <dbReference type="SAM" id="MobiDB-lite"/>
    </source>
</evidence>
<dbReference type="GO" id="GO:0016705">
    <property type="term" value="F:oxidoreductase activity, acting on paired donors, with incorporation or reduction of molecular oxygen"/>
    <property type="evidence" value="ECO:0007669"/>
    <property type="project" value="UniProtKB-ARBA"/>
</dbReference>
<dbReference type="EMBL" id="FMHU01000001">
    <property type="protein sequence ID" value="SCL13833.1"/>
    <property type="molecule type" value="Genomic_DNA"/>
</dbReference>
<feature type="compositionally biased region" description="Basic and acidic residues" evidence="7">
    <location>
        <begin position="120"/>
        <end position="160"/>
    </location>
</feature>
<evidence type="ECO:0000259" key="8">
    <source>
        <dbReference type="PROSITE" id="PS51296"/>
    </source>
</evidence>
<dbReference type="Proteomes" id="UP000198906">
    <property type="component" value="Unassembled WGS sequence"/>
</dbReference>
<keyword evidence="10" id="KW-1185">Reference proteome</keyword>
<protein>
    <submittedName>
        <fullName evidence="9">Nitrite reductase [NAD(P)H], small subunit</fullName>
    </submittedName>
</protein>
<keyword evidence="2" id="KW-0479">Metal-binding</keyword>
<dbReference type="PANTHER" id="PTHR40562:SF1">
    <property type="entry name" value="NITRITE REDUCTASE (NADH) SMALL SUBUNIT"/>
    <property type="match status" value="1"/>
</dbReference>
<evidence type="ECO:0000256" key="3">
    <source>
        <dbReference type="ARBA" id="ARBA00023002"/>
    </source>
</evidence>
<reference evidence="10" key="1">
    <citation type="submission" date="2016-06" db="EMBL/GenBank/DDBJ databases">
        <authorList>
            <person name="Varghese N."/>
        </authorList>
    </citation>
    <scope>NUCLEOTIDE SEQUENCE [LARGE SCALE GENOMIC DNA]</scope>
    <source>
        <strain evidence="10">DSM 46123</strain>
    </source>
</reference>
<proteinExistence type="predicted"/>
<sequence>MSGLDGWTPVPGPDVWTPVCGYDRLEPDRGVAALVDGVQVALFRTVDGLFALDNRDPVSGAYVLSRGLVGSRDGVPILASPLHKQVYDLRTGACLDRPAAAVAVHGVRCRDGVVEVRLHEPAGHRADDRGADRAGADDRGADRAGADDRGADRAGADDRAGAGAGAIRGGHGG</sequence>
<keyword evidence="1" id="KW-0001">2Fe-2S</keyword>
<keyword evidence="6" id="KW-0534">Nitrate assimilation</keyword>
<dbReference type="InterPro" id="IPR036922">
    <property type="entry name" value="Rieske_2Fe-2S_sf"/>
</dbReference>
<dbReference type="Gene3D" id="2.102.10.10">
    <property type="entry name" value="Rieske [2Fe-2S] iron-sulphur domain"/>
    <property type="match status" value="1"/>
</dbReference>
<dbReference type="AlphaFoldDB" id="A0A1C6R9Z0"/>
<dbReference type="STRING" id="47866.GA0074694_0500"/>
<dbReference type="PROSITE" id="PS51300">
    <property type="entry name" value="NIRD"/>
    <property type="match status" value="1"/>
</dbReference>
<feature type="region of interest" description="Disordered" evidence="7">
    <location>
        <begin position="120"/>
        <end position="173"/>
    </location>
</feature>
<accession>A0A1C6R9Z0</accession>